<dbReference type="InterPro" id="IPR036571">
    <property type="entry name" value="MECDP_synthase_sf"/>
</dbReference>
<dbReference type="NCBIfam" id="TIGR00151">
    <property type="entry name" value="ispF"/>
    <property type="match status" value="1"/>
</dbReference>
<evidence type="ECO:0000256" key="2">
    <source>
        <dbReference type="ARBA" id="ARBA00004709"/>
    </source>
</evidence>
<evidence type="ECO:0000259" key="9">
    <source>
        <dbReference type="Pfam" id="PF02542"/>
    </source>
</evidence>
<feature type="binding site" evidence="7">
    <location>
        <position position="9"/>
    </location>
    <ligand>
        <name>a divalent metal cation</name>
        <dbReference type="ChEBI" id="CHEBI:60240"/>
    </ligand>
</feature>
<dbReference type="EC" id="4.6.1.12" evidence="3 7"/>
<comment type="caution">
    <text evidence="7">Lacks conserved residue(s) required for the propagation of feature annotation.</text>
</comment>
<comment type="cofactor">
    <cofactor evidence="7">
        <name>a divalent metal cation</name>
        <dbReference type="ChEBI" id="CHEBI:60240"/>
    </cofactor>
    <text evidence="7">Binds 1 divalent metal cation per subunit.</text>
</comment>
<feature type="domain" description="2-C-methyl-D-erythritol 2,4-cyclodiphosphate synthase" evidence="9">
    <location>
        <begin position="3"/>
        <end position="155"/>
    </location>
</feature>
<feature type="binding site" evidence="7">
    <location>
        <begin position="57"/>
        <end position="59"/>
    </location>
    <ligand>
        <name>4-CDP-2-C-methyl-D-erythritol 2-phosphate</name>
        <dbReference type="ChEBI" id="CHEBI:57919"/>
    </ligand>
</feature>
<evidence type="ECO:0000256" key="7">
    <source>
        <dbReference type="HAMAP-Rule" id="MF_00107"/>
    </source>
</evidence>
<dbReference type="CDD" id="cd00554">
    <property type="entry name" value="MECDP_synthase"/>
    <property type="match status" value="1"/>
</dbReference>
<feature type="binding site" evidence="7">
    <location>
        <position position="11"/>
    </location>
    <ligand>
        <name>a divalent metal cation</name>
        <dbReference type="ChEBI" id="CHEBI:60240"/>
    </ligand>
</feature>
<dbReference type="GO" id="GO:0046872">
    <property type="term" value="F:metal ion binding"/>
    <property type="evidence" value="ECO:0007669"/>
    <property type="project" value="UniProtKB-KW"/>
</dbReference>
<feature type="binding site" evidence="7">
    <location>
        <position position="143"/>
    </location>
    <ligand>
        <name>4-CDP-2-C-methyl-D-erythritol 2-phosphate</name>
        <dbReference type="ChEBI" id="CHEBI:57919"/>
    </ligand>
</feature>
<evidence type="ECO:0000256" key="6">
    <source>
        <dbReference type="ARBA" id="ARBA00023239"/>
    </source>
</evidence>
<dbReference type="PROSITE" id="PS01350">
    <property type="entry name" value="ISPF"/>
    <property type="match status" value="1"/>
</dbReference>
<keyword evidence="5 7" id="KW-0414">Isoprene biosynthesis</keyword>
<dbReference type="PANTHER" id="PTHR43181">
    <property type="entry name" value="2-C-METHYL-D-ERYTHRITOL 2,4-CYCLODIPHOSPHATE SYNTHASE, CHLOROPLASTIC"/>
    <property type="match status" value="1"/>
</dbReference>
<dbReference type="Pfam" id="PF02542">
    <property type="entry name" value="YgbB"/>
    <property type="match status" value="1"/>
</dbReference>
<comment type="function">
    <text evidence="7">Involved in the biosynthesis of isopentenyl diphosphate (IPP) and dimethylallyl diphosphate (DMAPP), two major building blocks of isoprenoid compounds. Catalyzes the conversion of 4-diphosphocytidyl-2-C-methyl-D-erythritol 2-phosphate (CDP-ME2P) to 2-C-methyl-D-erythritol 2,4-cyclodiphosphate (ME-CPP) with a corresponding release of cytidine 5-monophosphate (CMP).</text>
</comment>
<dbReference type="GO" id="GO:0019288">
    <property type="term" value="P:isopentenyl diphosphate biosynthetic process, methylerythritol 4-phosphate pathway"/>
    <property type="evidence" value="ECO:0007669"/>
    <property type="project" value="UniProtKB-UniRule"/>
</dbReference>
<comment type="catalytic activity">
    <reaction evidence="1 7 8">
        <text>4-CDP-2-C-methyl-D-erythritol 2-phosphate = 2-C-methyl-D-erythritol 2,4-cyclic diphosphate + CMP</text>
        <dbReference type="Rhea" id="RHEA:23864"/>
        <dbReference type="ChEBI" id="CHEBI:57919"/>
        <dbReference type="ChEBI" id="CHEBI:58483"/>
        <dbReference type="ChEBI" id="CHEBI:60377"/>
        <dbReference type="EC" id="4.6.1.12"/>
    </reaction>
</comment>
<dbReference type="AlphaFoldDB" id="A0A517S995"/>
<feature type="binding site" evidence="7">
    <location>
        <begin position="62"/>
        <end position="66"/>
    </location>
    <ligand>
        <name>4-CDP-2-C-methyl-D-erythritol 2-phosphate</name>
        <dbReference type="ChEBI" id="CHEBI:57919"/>
    </ligand>
</feature>
<proteinExistence type="inferred from homology"/>
<comment type="similarity">
    <text evidence="7 8">Belongs to the IspF family.</text>
</comment>
<evidence type="ECO:0000256" key="3">
    <source>
        <dbReference type="ARBA" id="ARBA00012579"/>
    </source>
</evidence>
<dbReference type="HAMAP" id="MF_00107">
    <property type="entry name" value="IspF"/>
    <property type="match status" value="1"/>
</dbReference>
<feature type="binding site" evidence="7">
    <location>
        <begin position="35"/>
        <end position="36"/>
    </location>
    <ligand>
        <name>4-CDP-2-C-methyl-D-erythritol 2-phosphate</name>
        <dbReference type="ChEBI" id="CHEBI:57919"/>
    </ligand>
</feature>
<reference evidence="10 11" key="1">
    <citation type="submission" date="2019-02" db="EMBL/GenBank/DDBJ databases">
        <title>Deep-cultivation of Planctomycetes and their phenomic and genomic characterization uncovers novel biology.</title>
        <authorList>
            <person name="Wiegand S."/>
            <person name="Jogler M."/>
            <person name="Boedeker C."/>
            <person name="Pinto D."/>
            <person name="Vollmers J."/>
            <person name="Rivas-Marin E."/>
            <person name="Kohn T."/>
            <person name="Peeters S.H."/>
            <person name="Heuer A."/>
            <person name="Rast P."/>
            <person name="Oberbeckmann S."/>
            <person name="Bunk B."/>
            <person name="Jeske O."/>
            <person name="Meyerdierks A."/>
            <person name="Storesund J.E."/>
            <person name="Kallscheuer N."/>
            <person name="Luecker S."/>
            <person name="Lage O.M."/>
            <person name="Pohl T."/>
            <person name="Merkel B.J."/>
            <person name="Hornburger P."/>
            <person name="Mueller R.-W."/>
            <person name="Bruemmer F."/>
            <person name="Labrenz M."/>
            <person name="Spormann A.M."/>
            <person name="Op den Camp H."/>
            <person name="Overmann J."/>
            <person name="Amann R."/>
            <person name="Jetten M.S.M."/>
            <person name="Mascher T."/>
            <person name="Medema M.H."/>
            <person name="Devos D.P."/>
            <person name="Kaster A.-K."/>
            <person name="Ovreas L."/>
            <person name="Rohde M."/>
            <person name="Galperin M.Y."/>
            <person name="Jogler C."/>
        </authorList>
    </citation>
    <scope>NUCLEOTIDE SEQUENCE [LARGE SCALE GENOMIC DNA]</scope>
    <source>
        <strain evidence="10 11">Pan44</strain>
    </source>
</reference>
<keyword evidence="11" id="KW-1185">Reference proteome</keyword>
<dbReference type="Proteomes" id="UP000315700">
    <property type="component" value="Chromosome"/>
</dbReference>
<dbReference type="InterPro" id="IPR003526">
    <property type="entry name" value="MECDP_synthase"/>
</dbReference>
<feature type="binding site" evidence="7">
    <location>
        <begin position="9"/>
        <end position="11"/>
    </location>
    <ligand>
        <name>4-CDP-2-C-methyl-D-erythritol 2-phosphate</name>
        <dbReference type="ChEBI" id="CHEBI:57919"/>
    </ligand>
</feature>
<dbReference type="RefSeq" id="WP_145027264.1">
    <property type="nucleotide sequence ID" value="NZ_CP036271.1"/>
</dbReference>
<evidence type="ECO:0000256" key="8">
    <source>
        <dbReference type="RuleBase" id="RU004395"/>
    </source>
</evidence>
<feature type="site" description="Transition state stabilizer" evidence="7">
    <location>
        <position position="134"/>
    </location>
</feature>
<keyword evidence="4 7" id="KW-0479">Metal-binding</keyword>
<dbReference type="PANTHER" id="PTHR43181:SF1">
    <property type="entry name" value="2-C-METHYL-D-ERYTHRITOL 2,4-CYCLODIPHOSPHATE SYNTHASE, CHLOROPLASTIC"/>
    <property type="match status" value="1"/>
</dbReference>
<feature type="site" description="Transition state stabilizer" evidence="7">
    <location>
        <position position="35"/>
    </location>
</feature>
<keyword evidence="6 7" id="KW-0456">Lyase</keyword>
<dbReference type="GO" id="GO:0008685">
    <property type="term" value="F:2-C-methyl-D-erythritol 2,4-cyclodiphosphate synthase activity"/>
    <property type="evidence" value="ECO:0007669"/>
    <property type="project" value="UniProtKB-UniRule"/>
</dbReference>
<sequence length="160" mass="16744">MHRIGLGHDTHRLAPGKPLIIGGVLIPHETGPVAHSDGDVLLHAITDALLGAAGLGDIGEWFPDNDPQYAGVDSGMLLENVVARLKGDGWSIVNLDCTVHAQRPRLSPFKTAIKERVASLLGLDAAMVNVKAKTGEKVGPVGREEALSADAVVLIERAGS</sequence>
<evidence type="ECO:0000313" key="10">
    <source>
        <dbReference type="EMBL" id="QDT52695.1"/>
    </source>
</evidence>
<dbReference type="GO" id="GO:0016114">
    <property type="term" value="P:terpenoid biosynthetic process"/>
    <property type="evidence" value="ECO:0007669"/>
    <property type="project" value="InterPro"/>
</dbReference>
<dbReference type="Gene3D" id="3.30.1330.50">
    <property type="entry name" value="2-C-methyl-D-erythritol 2,4-cyclodiphosphate synthase"/>
    <property type="match status" value="1"/>
</dbReference>
<comment type="subunit">
    <text evidence="7">Homotrimer.</text>
</comment>
<evidence type="ECO:0000256" key="5">
    <source>
        <dbReference type="ARBA" id="ARBA00023229"/>
    </source>
</evidence>
<protein>
    <recommendedName>
        <fullName evidence="3 7">2-C-methyl-D-erythritol 2,4-cyclodiphosphate synthase</fullName>
        <shortName evidence="7">MECDP-synthase</shortName>
        <shortName evidence="7">MECPP-synthase</shortName>
        <shortName evidence="7">MECPS</shortName>
        <ecNumber evidence="3 7">4.6.1.12</ecNumber>
    </recommendedName>
</protein>
<dbReference type="KEGG" id="ccos:Pan44_07070"/>
<organism evidence="10 11">
    <name type="scientific">Caulifigura coniformis</name>
    <dbReference type="NCBI Taxonomy" id="2527983"/>
    <lineage>
        <taxon>Bacteria</taxon>
        <taxon>Pseudomonadati</taxon>
        <taxon>Planctomycetota</taxon>
        <taxon>Planctomycetia</taxon>
        <taxon>Planctomycetales</taxon>
        <taxon>Planctomycetaceae</taxon>
        <taxon>Caulifigura</taxon>
    </lineage>
</organism>
<dbReference type="OrthoDB" id="9804336at2"/>
<dbReference type="InParanoid" id="A0A517S995"/>
<dbReference type="InterPro" id="IPR020555">
    <property type="entry name" value="MECDP_synthase_CS"/>
</dbReference>
<name>A0A517S995_9PLAN</name>
<dbReference type="EMBL" id="CP036271">
    <property type="protein sequence ID" value="QDT52695.1"/>
    <property type="molecule type" value="Genomic_DNA"/>
</dbReference>
<evidence type="ECO:0000256" key="4">
    <source>
        <dbReference type="ARBA" id="ARBA00022723"/>
    </source>
</evidence>
<accession>A0A517S995</accession>
<dbReference type="SUPFAM" id="SSF69765">
    <property type="entry name" value="IpsF-like"/>
    <property type="match status" value="1"/>
</dbReference>
<gene>
    <name evidence="7 10" type="primary">ispF</name>
    <name evidence="10" type="ORF">Pan44_07070</name>
</gene>
<comment type="pathway">
    <text evidence="2 7">Isoprenoid biosynthesis; isopentenyl diphosphate biosynthesis via DXP pathway; isopentenyl diphosphate from 1-deoxy-D-xylulose 5-phosphate: step 4/6.</text>
</comment>
<evidence type="ECO:0000256" key="1">
    <source>
        <dbReference type="ARBA" id="ARBA00000200"/>
    </source>
</evidence>
<dbReference type="UniPathway" id="UPA00056">
    <property type="reaction ID" value="UER00095"/>
</dbReference>
<evidence type="ECO:0000313" key="11">
    <source>
        <dbReference type="Proteomes" id="UP000315700"/>
    </source>
</evidence>
<dbReference type="FunCoup" id="A0A517S995">
    <property type="interactions" value="351"/>
</dbReference>
<feature type="binding site" evidence="7">
    <location>
        <position position="43"/>
    </location>
    <ligand>
        <name>a divalent metal cation</name>
        <dbReference type="ChEBI" id="CHEBI:60240"/>
    </ligand>
</feature>